<dbReference type="AlphaFoldDB" id="A0A6A6U353"/>
<dbReference type="Proteomes" id="UP000799302">
    <property type="component" value="Unassembled WGS sequence"/>
</dbReference>
<keyword evidence="2" id="KW-1185">Reference proteome</keyword>
<reference evidence="1" key="1">
    <citation type="journal article" date="2020" name="Stud. Mycol.">
        <title>101 Dothideomycetes genomes: a test case for predicting lifestyles and emergence of pathogens.</title>
        <authorList>
            <person name="Haridas S."/>
            <person name="Albert R."/>
            <person name="Binder M."/>
            <person name="Bloem J."/>
            <person name="Labutti K."/>
            <person name="Salamov A."/>
            <person name="Andreopoulos B."/>
            <person name="Baker S."/>
            <person name="Barry K."/>
            <person name="Bills G."/>
            <person name="Bluhm B."/>
            <person name="Cannon C."/>
            <person name="Castanera R."/>
            <person name="Culley D."/>
            <person name="Daum C."/>
            <person name="Ezra D."/>
            <person name="Gonzalez J."/>
            <person name="Henrissat B."/>
            <person name="Kuo A."/>
            <person name="Liang C."/>
            <person name="Lipzen A."/>
            <person name="Lutzoni F."/>
            <person name="Magnuson J."/>
            <person name="Mondo S."/>
            <person name="Nolan M."/>
            <person name="Ohm R."/>
            <person name="Pangilinan J."/>
            <person name="Park H.-J."/>
            <person name="Ramirez L."/>
            <person name="Alfaro M."/>
            <person name="Sun H."/>
            <person name="Tritt A."/>
            <person name="Yoshinaga Y."/>
            <person name="Zwiers L.-H."/>
            <person name="Turgeon B."/>
            <person name="Goodwin S."/>
            <person name="Spatafora J."/>
            <person name="Crous P."/>
            <person name="Grigoriev I."/>
        </authorList>
    </citation>
    <scope>NUCLEOTIDE SEQUENCE</scope>
    <source>
        <strain evidence="1">CBS 115976</strain>
    </source>
</reference>
<organism evidence="1 2">
    <name type="scientific">Microthyrium microscopicum</name>
    <dbReference type="NCBI Taxonomy" id="703497"/>
    <lineage>
        <taxon>Eukaryota</taxon>
        <taxon>Fungi</taxon>
        <taxon>Dikarya</taxon>
        <taxon>Ascomycota</taxon>
        <taxon>Pezizomycotina</taxon>
        <taxon>Dothideomycetes</taxon>
        <taxon>Dothideomycetes incertae sedis</taxon>
        <taxon>Microthyriales</taxon>
        <taxon>Microthyriaceae</taxon>
        <taxon>Microthyrium</taxon>
    </lineage>
</organism>
<evidence type="ECO:0000313" key="1">
    <source>
        <dbReference type="EMBL" id="KAF2665847.1"/>
    </source>
</evidence>
<name>A0A6A6U353_9PEZI</name>
<proteinExistence type="predicted"/>
<sequence length="289" mass="33417">MTWPGVRLQTPKNKSPRLRSLMTYLKRFITTEDQRDQHQPNLNVILGADDSLIRLEQFAVLVDEKIQGVHRTLASWRIFHEKDTDSWNSRQKLRRDGKITKKLYLIYTQLIIDHQGTTRREITQSLQDLSINLSKLRGSIPISAYRGLCVAREQIFDRTRPNDPHKFTAESRKHFHISIAVMREELGVKLTAVSLLRGCRSAITVPPWNQLSWVAIVVPWISCNLMESTNSTNKPLYHLTTKMYGFKTPLKFSSATRLMTAHNGHPGHFTKTKKQSEEAKLQVGFRLIF</sequence>
<accession>A0A6A6U353</accession>
<protein>
    <submittedName>
        <fullName evidence="1">Uncharacterized protein</fullName>
    </submittedName>
</protein>
<dbReference type="EMBL" id="MU004240">
    <property type="protein sequence ID" value="KAF2665847.1"/>
    <property type="molecule type" value="Genomic_DNA"/>
</dbReference>
<gene>
    <name evidence="1" type="ORF">BT63DRAFT_464036</name>
</gene>
<evidence type="ECO:0000313" key="2">
    <source>
        <dbReference type="Proteomes" id="UP000799302"/>
    </source>
</evidence>